<dbReference type="PANTHER" id="PTHR12526:SF630">
    <property type="entry name" value="GLYCOSYLTRANSFERASE"/>
    <property type="match status" value="1"/>
</dbReference>
<dbReference type="Proteomes" id="UP000194841">
    <property type="component" value="Unassembled WGS sequence"/>
</dbReference>
<name>A0A244CP24_PSEDV</name>
<dbReference type="EMBL" id="MWPV01000004">
    <property type="protein sequence ID" value="OUL57371.1"/>
    <property type="molecule type" value="Genomic_DNA"/>
</dbReference>
<evidence type="ECO:0000259" key="1">
    <source>
        <dbReference type="Pfam" id="PF00534"/>
    </source>
</evidence>
<dbReference type="Gene3D" id="3.40.50.2000">
    <property type="entry name" value="Glycogen Phosphorylase B"/>
    <property type="match status" value="1"/>
</dbReference>
<dbReference type="GO" id="GO:1901135">
    <property type="term" value="P:carbohydrate derivative metabolic process"/>
    <property type="evidence" value="ECO:0007669"/>
    <property type="project" value="UniProtKB-ARBA"/>
</dbReference>
<proteinExistence type="predicted"/>
<organism evidence="2 3">
    <name type="scientific">Pseudoalteromonas ulvae</name>
    <dbReference type="NCBI Taxonomy" id="107327"/>
    <lineage>
        <taxon>Bacteria</taxon>
        <taxon>Pseudomonadati</taxon>
        <taxon>Pseudomonadota</taxon>
        <taxon>Gammaproteobacteria</taxon>
        <taxon>Alteromonadales</taxon>
        <taxon>Pseudoalteromonadaceae</taxon>
        <taxon>Pseudoalteromonas</taxon>
    </lineage>
</organism>
<keyword evidence="3" id="KW-1185">Reference proteome</keyword>
<comment type="caution">
    <text evidence="2">The sequence shown here is derived from an EMBL/GenBank/DDBJ whole genome shotgun (WGS) entry which is preliminary data.</text>
</comment>
<dbReference type="SUPFAM" id="SSF53756">
    <property type="entry name" value="UDP-Glycosyltransferase/glycogen phosphorylase"/>
    <property type="match status" value="1"/>
</dbReference>
<sequence length="304" mass="34575">MIYNILWSDKSFGGAEIYVRKMKTQLGIEFIALKNSTFKEKLSLLKLLLDRKNQFIFHDSRASLLSLTRFYLFKDVCVLHGPGKHAKLNEFLFRFMACYLKKVVLVSGSIFNRLFSSGFIVIENESSLISQANYHSQDAIYFGRLEQSKNVDALCDFWSKFDGKGVLHLVGDGRLLNVLKSQYEGSDKIIFYGAKTHIEIEKIILKCSFYISLSAREGKSLALQEAMSCGLLPIVTDIPSQHYLQAKYDLKLVDHDLVNTLVTLAHFKNYTESQRATLGHKIKANNSQAAEGAWKHNWLALLDS</sequence>
<dbReference type="AlphaFoldDB" id="A0A244CP24"/>
<reference evidence="2 3" key="1">
    <citation type="submission" date="2017-02" db="EMBL/GenBank/DDBJ databases">
        <title>Pseudoalteromonas ulvae TC14 Genome.</title>
        <authorList>
            <person name="Molmeret M."/>
        </authorList>
    </citation>
    <scope>NUCLEOTIDE SEQUENCE [LARGE SCALE GENOMIC DNA]</scope>
    <source>
        <strain evidence="2">TC14</strain>
    </source>
</reference>
<dbReference type="Pfam" id="PF00534">
    <property type="entry name" value="Glycos_transf_1"/>
    <property type="match status" value="1"/>
</dbReference>
<dbReference type="InterPro" id="IPR001296">
    <property type="entry name" value="Glyco_trans_1"/>
</dbReference>
<dbReference type="RefSeq" id="WP_086744828.1">
    <property type="nucleotide sequence ID" value="NZ_MWPV01000004.1"/>
</dbReference>
<dbReference type="OrthoDB" id="9795746at2"/>
<feature type="domain" description="Glycosyl transferase family 1" evidence="1">
    <location>
        <begin position="138"/>
        <end position="240"/>
    </location>
</feature>
<evidence type="ECO:0000313" key="3">
    <source>
        <dbReference type="Proteomes" id="UP000194841"/>
    </source>
</evidence>
<dbReference type="GO" id="GO:0016757">
    <property type="term" value="F:glycosyltransferase activity"/>
    <property type="evidence" value="ECO:0007669"/>
    <property type="project" value="InterPro"/>
</dbReference>
<evidence type="ECO:0000313" key="2">
    <source>
        <dbReference type="EMBL" id="OUL57371.1"/>
    </source>
</evidence>
<dbReference type="PANTHER" id="PTHR12526">
    <property type="entry name" value="GLYCOSYLTRANSFERASE"/>
    <property type="match status" value="1"/>
</dbReference>
<gene>
    <name evidence="2" type="ORF">B1199_14495</name>
</gene>
<accession>A0A244CP24</accession>
<protein>
    <recommendedName>
        <fullName evidence="1">Glycosyl transferase family 1 domain-containing protein</fullName>
    </recommendedName>
</protein>